<dbReference type="Gene3D" id="1.10.3230.30">
    <property type="entry name" value="Phage gp6-like head-tail connector protein"/>
    <property type="match status" value="1"/>
</dbReference>
<dbReference type="InterPro" id="IPR006450">
    <property type="entry name" value="Phage_HK97_gp6-like"/>
</dbReference>
<organism evidence="1 2">
    <name type="scientific">Clostridium beijerinckii</name>
    <name type="common">Clostridium MP</name>
    <dbReference type="NCBI Taxonomy" id="1520"/>
    <lineage>
        <taxon>Bacteria</taxon>
        <taxon>Bacillati</taxon>
        <taxon>Bacillota</taxon>
        <taxon>Clostridia</taxon>
        <taxon>Eubacteriales</taxon>
        <taxon>Clostridiaceae</taxon>
        <taxon>Clostridium</taxon>
    </lineage>
</organism>
<dbReference type="Pfam" id="PF05135">
    <property type="entry name" value="Phage_connect_1"/>
    <property type="match status" value="1"/>
</dbReference>
<dbReference type="CDD" id="cd08054">
    <property type="entry name" value="gp6"/>
    <property type="match status" value="1"/>
</dbReference>
<dbReference type="AlphaFoldDB" id="A0AAW3W9D6"/>
<accession>A0AAW3W9D6</accession>
<dbReference type="EMBL" id="JABAGV010000027">
    <property type="protein sequence ID" value="MBC2475417.1"/>
    <property type="molecule type" value="Genomic_DNA"/>
</dbReference>
<protein>
    <submittedName>
        <fullName evidence="1">Phage gp6-like head-tail connector protein</fullName>
    </submittedName>
</protein>
<dbReference type="RefSeq" id="WP_171780015.1">
    <property type="nucleotide sequence ID" value="NZ_JABAGV010000027.1"/>
</dbReference>
<evidence type="ECO:0000313" key="2">
    <source>
        <dbReference type="Proteomes" id="UP001194098"/>
    </source>
</evidence>
<evidence type="ECO:0000313" key="1">
    <source>
        <dbReference type="EMBL" id="MBC2475417.1"/>
    </source>
</evidence>
<reference evidence="1" key="1">
    <citation type="submission" date="2020-04" db="EMBL/GenBank/DDBJ databases">
        <authorList>
            <person name="Brown S."/>
        </authorList>
    </citation>
    <scope>NUCLEOTIDE SEQUENCE</scope>
    <source>
        <strain evidence="1">DJ015</strain>
    </source>
</reference>
<dbReference type="Proteomes" id="UP001194098">
    <property type="component" value="Unassembled WGS sequence"/>
</dbReference>
<comment type="caution">
    <text evidence="1">The sequence shown here is derived from an EMBL/GenBank/DDBJ whole genome shotgun (WGS) entry which is preliminary data.</text>
</comment>
<gene>
    <name evidence="1" type="ORF">HGI39_11975</name>
</gene>
<name>A0AAW3W9D6_CLOBE</name>
<dbReference type="InterPro" id="IPR021146">
    <property type="entry name" value="Phage_gp6-like_head-tail"/>
</dbReference>
<dbReference type="NCBIfam" id="TIGR01560">
    <property type="entry name" value="put_DNA_pack"/>
    <property type="match status" value="1"/>
</dbReference>
<sequence>MDLSTIKSFLRVDFDDDDELIKLFIEVGKKYITDGFADYDEENLCHRLLLLKSVKTLYDDRDDNNDRVYLSIKLQQFLGDSDE</sequence>
<proteinExistence type="predicted"/>
<reference evidence="1" key="2">
    <citation type="journal article" date="2022" name="Nat. Biotechnol.">
        <title>Carbon-negative production of acetone and isopropanol by gas fermentation at industrial pilot scale.</title>
        <authorList>
            <person name="Liew F.E."/>
            <person name="Nogle R."/>
            <person name="Abdalla T."/>
            <person name="Rasor B.J."/>
            <person name="Canter C."/>
            <person name="Jensen R.O."/>
            <person name="Wang L."/>
            <person name="Strutz J."/>
            <person name="Chirania P."/>
            <person name="De Tissera S."/>
            <person name="Mueller A.P."/>
            <person name="Ruan Z."/>
            <person name="Gao A."/>
            <person name="Tran L."/>
            <person name="Engle N.L."/>
            <person name="Bromley J.C."/>
            <person name="Daniell J."/>
            <person name="Conrado R."/>
            <person name="Tschaplinski T.J."/>
            <person name="Giannone R.J."/>
            <person name="Hettich R.L."/>
            <person name="Karim A.S."/>
            <person name="Simpson S.D."/>
            <person name="Brown S.D."/>
            <person name="Leang C."/>
            <person name="Jewett M.C."/>
            <person name="Kopke M."/>
        </authorList>
    </citation>
    <scope>NUCLEOTIDE SEQUENCE</scope>
    <source>
        <strain evidence="1">DJ015</strain>
    </source>
</reference>